<dbReference type="OrthoDB" id="6119954at2759"/>
<protein>
    <recommendedName>
        <fullName evidence="2">Peptidase M20 domain-containing protein 2</fullName>
    </recommendedName>
</protein>
<sequence length="440" mass="46360">MSSAQWNDVSAALIVTVEQAIQQVDDELRTASLSIHAHPELCWNEHHAHDVLTALMEKHGFNVERHAYGLQTAWKATYEVGKGERTIGFNSEMDALSGIGHACGHNLIAISGCAAAIGVASALRQHRIPGKVVLLGTPAEEGGGGKVKLLDAGAYDGMSACLMVHPGTGGHGSGSATSTAIVGFDVTYHGKGAHAGGAPEKGVNALDAAVSAYVNLSVLRQQVPGTHRIQGVIAGSENWSANVIPSEARLKYGVRTPTARELMEVVPRVINCFKAGALSSGCSYEISVNHVSLDLQPCTTMEAFYQEHCKSRWGAEGYLSPGRSATSASTDFGDVTYRLPGLHPMFLLPNALGGEYPHSGSYAGVAKGPEAHQAALKAASAIAVVGARVIVDDGFASDTTSAWRKQMDDIQAEETRQNIEQLLKPFQFGNACKVTGEVPL</sequence>
<comment type="caution">
    <text evidence="4">The sequence shown here is derived from an EMBL/GenBank/DDBJ whole genome shotgun (WGS) entry which is preliminary data.</text>
</comment>
<reference evidence="4" key="1">
    <citation type="submission" date="2020-07" db="EMBL/GenBank/DDBJ databases">
        <title>Draft Genome Sequence of a Deep-Sea Yeast, Naganishia (Cryptococcus) liquefaciens strain N6.</title>
        <authorList>
            <person name="Han Y.W."/>
            <person name="Kajitani R."/>
            <person name="Morimoto H."/>
            <person name="Parhat M."/>
            <person name="Tsubouchi H."/>
            <person name="Bakenova O."/>
            <person name="Ogata M."/>
            <person name="Argunhan B."/>
            <person name="Aoki R."/>
            <person name="Kajiwara S."/>
            <person name="Itoh T."/>
            <person name="Iwasaki H."/>
        </authorList>
    </citation>
    <scope>NUCLEOTIDE SEQUENCE</scope>
    <source>
        <strain evidence="4">N6</strain>
    </source>
</reference>
<evidence type="ECO:0000259" key="3">
    <source>
        <dbReference type="Pfam" id="PF07687"/>
    </source>
</evidence>
<dbReference type="CDD" id="cd05672">
    <property type="entry name" value="M20_ACY1L2-like"/>
    <property type="match status" value="1"/>
</dbReference>
<evidence type="ECO:0000313" key="4">
    <source>
        <dbReference type="EMBL" id="GHJ88760.1"/>
    </source>
</evidence>
<dbReference type="Gene3D" id="3.40.630.10">
    <property type="entry name" value="Zn peptidases"/>
    <property type="match status" value="1"/>
</dbReference>
<gene>
    <name evidence="4" type="ORF">NliqN6_5162</name>
</gene>
<dbReference type="EMBL" id="BLZA01000032">
    <property type="protein sequence ID" value="GHJ88760.1"/>
    <property type="molecule type" value="Genomic_DNA"/>
</dbReference>
<dbReference type="SUPFAM" id="SSF53187">
    <property type="entry name" value="Zn-dependent exopeptidases"/>
    <property type="match status" value="1"/>
</dbReference>
<dbReference type="SUPFAM" id="SSF55031">
    <property type="entry name" value="Bacterial exopeptidase dimerisation domain"/>
    <property type="match status" value="1"/>
</dbReference>
<dbReference type="InterPro" id="IPR017439">
    <property type="entry name" value="Amidohydrolase"/>
</dbReference>
<dbReference type="Proteomes" id="UP000620104">
    <property type="component" value="Unassembled WGS sequence"/>
</dbReference>
<dbReference type="InterPro" id="IPR036264">
    <property type="entry name" value="Bact_exopeptidase_dim_dom"/>
</dbReference>
<dbReference type="AlphaFoldDB" id="A0A8H3TWZ6"/>
<proteinExistence type="inferred from homology"/>
<dbReference type="InterPro" id="IPR002933">
    <property type="entry name" value="Peptidase_M20"/>
</dbReference>
<evidence type="ECO:0000256" key="1">
    <source>
        <dbReference type="ARBA" id="ARBA00006247"/>
    </source>
</evidence>
<dbReference type="InterPro" id="IPR017144">
    <property type="entry name" value="Xaa-Arg_dipeptidase"/>
</dbReference>
<dbReference type="InterPro" id="IPR011650">
    <property type="entry name" value="Peptidase_M20_dimer"/>
</dbReference>
<name>A0A8H3TWZ6_9TREE</name>
<comment type="similarity">
    <text evidence="1 2">Belongs to the peptidase M20A family.</text>
</comment>
<accession>A0A8H3TWZ6</accession>
<keyword evidence="5" id="KW-1185">Reference proteome</keyword>
<dbReference type="PANTHER" id="PTHR30575">
    <property type="entry name" value="PEPTIDASE M20"/>
    <property type="match status" value="1"/>
</dbReference>
<dbReference type="NCBIfam" id="TIGR01891">
    <property type="entry name" value="amidohydrolases"/>
    <property type="match status" value="1"/>
</dbReference>
<evidence type="ECO:0000313" key="5">
    <source>
        <dbReference type="Proteomes" id="UP000620104"/>
    </source>
</evidence>
<organism evidence="4 5">
    <name type="scientific">Naganishia liquefaciens</name>
    <dbReference type="NCBI Taxonomy" id="104408"/>
    <lineage>
        <taxon>Eukaryota</taxon>
        <taxon>Fungi</taxon>
        <taxon>Dikarya</taxon>
        <taxon>Basidiomycota</taxon>
        <taxon>Agaricomycotina</taxon>
        <taxon>Tremellomycetes</taxon>
        <taxon>Filobasidiales</taxon>
        <taxon>Filobasidiaceae</taxon>
        <taxon>Naganishia</taxon>
    </lineage>
</organism>
<dbReference type="PANTHER" id="PTHR30575:SF0">
    <property type="entry name" value="XAA-ARG DIPEPTIDASE"/>
    <property type="match status" value="1"/>
</dbReference>
<dbReference type="Pfam" id="PF01546">
    <property type="entry name" value="Peptidase_M20"/>
    <property type="match status" value="1"/>
</dbReference>
<evidence type="ECO:0000256" key="2">
    <source>
        <dbReference type="PIRNR" id="PIRNR037226"/>
    </source>
</evidence>
<dbReference type="GO" id="GO:0016805">
    <property type="term" value="F:dipeptidase activity"/>
    <property type="evidence" value="ECO:0007669"/>
    <property type="project" value="InterPro"/>
</dbReference>
<dbReference type="Gene3D" id="3.30.70.360">
    <property type="match status" value="1"/>
</dbReference>
<dbReference type="InterPro" id="IPR052030">
    <property type="entry name" value="Peptidase_M20/M20A_hydrolases"/>
</dbReference>
<feature type="domain" description="Peptidase M20 dimerisation" evidence="3">
    <location>
        <begin position="181"/>
        <end position="274"/>
    </location>
</feature>
<dbReference type="PIRSF" id="PIRSF037226">
    <property type="entry name" value="Amidohydrolase_ACY1L2_prd"/>
    <property type="match status" value="1"/>
</dbReference>
<dbReference type="Pfam" id="PF07687">
    <property type="entry name" value="M20_dimer"/>
    <property type="match status" value="1"/>
</dbReference>
<dbReference type="FunFam" id="3.30.70.360:FF:000004">
    <property type="entry name" value="Peptidase M20 domain-containing protein 2"/>
    <property type="match status" value="1"/>
</dbReference>